<dbReference type="RefSeq" id="WP_058240113.1">
    <property type="nucleotide sequence ID" value="NZ_CYPW01000024.1"/>
</dbReference>
<dbReference type="STRING" id="321267.SHM7688_02380"/>
<organism evidence="1 2">
    <name type="scientific">Shimia marina</name>
    <dbReference type="NCBI Taxonomy" id="321267"/>
    <lineage>
        <taxon>Bacteria</taxon>
        <taxon>Pseudomonadati</taxon>
        <taxon>Pseudomonadota</taxon>
        <taxon>Alphaproteobacteria</taxon>
        <taxon>Rhodobacterales</taxon>
        <taxon>Roseobacteraceae</taxon>
    </lineage>
</organism>
<dbReference type="Proteomes" id="UP000054823">
    <property type="component" value="Unassembled WGS sequence"/>
</dbReference>
<protein>
    <recommendedName>
        <fullName evidence="3">DUF4034 domain-containing protein</fullName>
    </recommendedName>
</protein>
<reference evidence="1 2" key="1">
    <citation type="submission" date="2015-09" db="EMBL/GenBank/DDBJ databases">
        <authorList>
            <consortium name="Swine Surveillance"/>
        </authorList>
    </citation>
    <scope>NUCLEOTIDE SEQUENCE [LARGE SCALE GENOMIC DNA]</scope>
    <source>
        <strain evidence="1 2">CECT 7688</strain>
    </source>
</reference>
<dbReference type="AlphaFoldDB" id="A0A0P1FCU5"/>
<evidence type="ECO:0000313" key="1">
    <source>
        <dbReference type="EMBL" id="CUH52933.1"/>
    </source>
</evidence>
<dbReference type="OrthoDB" id="7734559at2"/>
<sequence length="440" mass="49384">MKLFSRYRTKGPHAPAVSAIAPPALRKLGKVFSQSSSSISVGQTSEGNKTYRDLLSRLQIPINAETPDQIESAQVRDRGQFLARQERWEELEDLIRTHDQNRAATATGTPLAELMLFGARSDVVRAAEHALLHGRPAKDADFFAGIEAMEYLLEEHPDSYPIALVVAHMHIDVGWAWRGASAKEDVREINREAFEAHFERATNILKRFCPKERHSPALSAARCALLPGEAQPLNTLCREFESLIALDPFNPRHMRALGNYLLPRWYGDFPQLDLQARRIAAQTYDVWGAGAYAWVWFDALLVDPRGLETLEIEYFVDGVTDALQRSGDQHSANLMAAHLYRCWQHARAQHSADGLRADLPPALRQGFEMVVRDHLREIHPLIWGHAEIGFENTSRVISKERLSAKGRDIALQAVAMPFMSGLQAGQTVYFTPEGITQVNP</sequence>
<gene>
    <name evidence="1" type="ORF">SHM7688_02380</name>
</gene>
<accession>A0A0P1FCU5</accession>
<proteinExistence type="predicted"/>
<evidence type="ECO:0000313" key="2">
    <source>
        <dbReference type="Proteomes" id="UP000054823"/>
    </source>
</evidence>
<keyword evidence="2" id="KW-1185">Reference proteome</keyword>
<evidence type="ECO:0008006" key="3">
    <source>
        <dbReference type="Google" id="ProtNLM"/>
    </source>
</evidence>
<dbReference type="EMBL" id="CYPW01000024">
    <property type="protein sequence ID" value="CUH52933.1"/>
    <property type="molecule type" value="Genomic_DNA"/>
</dbReference>
<name>A0A0P1FCU5_9RHOB</name>